<evidence type="ECO:0008006" key="4">
    <source>
        <dbReference type="Google" id="ProtNLM"/>
    </source>
</evidence>
<evidence type="ECO:0000313" key="3">
    <source>
        <dbReference type="Proteomes" id="UP001591681"/>
    </source>
</evidence>
<dbReference type="EMBL" id="JBHFQA010000001">
    <property type="protein sequence ID" value="KAL2103345.1"/>
    <property type="molecule type" value="Genomic_DNA"/>
</dbReference>
<evidence type="ECO:0000256" key="1">
    <source>
        <dbReference type="SAM" id="MobiDB-lite"/>
    </source>
</evidence>
<feature type="compositionally biased region" description="Low complexity" evidence="1">
    <location>
        <begin position="226"/>
        <end position="235"/>
    </location>
</feature>
<dbReference type="AlphaFoldDB" id="A0ABD1KW03"/>
<evidence type="ECO:0000313" key="2">
    <source>
        <dbReference type="EMBL" id="KAL2103345.1"/>
    </source>
</evidence>
<dbReference type="InterPro" id="IPR011011">
    <property type="entry name" value="Znf_FYVE_PHD"/>
</dbReference>
<dbReference type="SUPFAM" id="SSF57903">
    <property type="entry name" value="FYVE/PHD zinc finger"/>
    <property type="match status" value="1"/>
</dbReference>
<organism evidence="2 3">
    <name type="scientific">Coilia grayii</name>
    <name type="common">Gray's grenadier anchovy</name>
    <dbReference type="NCBI Taxonomy" id="363190"/>
    <lineage>
        <taxon>Eukaryota</taxon>
        <taxon>Metazoa</taxon>
        <taxon>Chordata</taxon>
        <taxon>Craniata</taxon>
        <taxon>Vertebrata</taxon>
        <taxon>Euteleostomi</taxon>
        <taxon>Actinopterygii</taxon>
        <taxon>Neopterygii</taxon>
        <taxon>Teleostei</taxon>
        <taxon>Clupei</taxon>
        <taxon>Clupeiformes</taxon>
        <taxon>Clupeoidei</taxon>
        <taxon>Engraulidae</taxon>
        <taxon>Coilinae</taxon>
        <taxon>Coilia</taxon>
    </lineage>
</organism>
<gene>
    <name evidence="2" type="ORF">ACEWY4_000213</name>
</gene>
<comment type="caution">
    <text evidence="2">The sequence shown here is derived from an EMBL/GenBank/DDBJ whole genome shotgun (WGS) entry which is preliminary data.</text>
</comment>
<feature type="compositionally biased region" description="Basic and acidic residues" evidence="1">
    <location>
        <begin position="193"/>
        <end position="216"/>
    </location>
</feature>
<feature type="region of interest" description="Disordered" evidence="1">
    <location>
        <begin position="173"/>
        <end position="239"/>
    </location>
</feature>
<protein>
    <recommendedName>
        <fullName evidence="4">Zinc finger PHD-type domain-containing protein</fullName>
    </recommendedName>
</protein>
<reference evidence="2 3" key="1">
    <citation type="submission" date="2024-09" db="EMBL/GenBank/DDBJ databases">
        <title>A chromosome-level genome assembly of Gray's grenadier anchovy, Coilia grayii.</title>
        <authorList>
            <person name="Fu Z."/>
        </authorList>
    </citation>
    <scope>NUCLEOTIDE SEQUENCE [LARGE SCALE GENOMIC DNA]</scope>
    <source>
        <strain evidence="2">G4</strain>
        <tissue evidence="2">Muscle</tissue>
    </source>
</reference>
<dbReference type="Proteomes" id="UP001591681">
    <property type="component" value="Unassembled WGS sequence"/>
</dbReference>
<accession>A0ABD1KW03</accession>
<keyword evidence="3" id="KW-1185">Reference proteome</keyword>
<name>A0ABD1KW03_9TELE</name>
<sequence length="299" mass="33183">MCYPPHTTHEMQPADKALFKSLKHHWNVAWAKAAMVENAQAGFPATGMFPLNKNIIPEASYAPSKTTERAPPTTLASTFIRPQSLPLLPTEPVLPPVALTPASLLSEHQTIHPPATPQSPAVKLARPEPTDLLTPLLPVEHLYFFSDEVEEVLLEEIAEEDTGLFHVFTPQDEAHSLDEGPSSSTSTCYKGRGPSEREENHHPYHLTSDEHIEYIKTKKSSKKPAKSANNLGCKQPKGKKKTKSVSLCKAYKAQYGDRRDPKVTEEWIKCGPCFAWFHESCGELNGICDDDGFICKDCL</sequence>
<proteinExistence type="predicted"/>